<comment type="caution">
    <text evidence="2">The sequence shown here is derived from an EMBL/GenBank/DDBJ whole genome shotgun (WGS) entry which is preliminary data.</text>
</comment>
<organism evidence="2 3">
    <name type="scientific">Dongia rigui</name>
    <dbReference type="NCBI Taxonomy" id="940149"/>
    <lineage>
        <taxon>Bacteria</taxon>
        <taxon>Pseudomonadati</taxon>
        <taxon>Pseudomonadota</taxon>
        <taxon>Alphaproteobacteria</taxon>
        <taxon>Rhodospirillales</taxon>
        <taxon>Dongiaceae</taxon>
        <taxon>Dongia</taxon>
    </lineage>
</organism>
<protein>
    <submittedName>
        <fullName evidence="2">DUF3422 domain-containing protein</fullName>
    </submittedName>
</protein>
<name>A0ABU5DYT8_9PROT</name>
<keyword evidence="1" id="KW-0812">Transmembrane</keyword>
<keyword evidence="1" id="KW-0472">Membrane</keyword>
<sequence>MFAEHPLRRELNDEVHARPPLRIDGPALVLHLASLRAPGDATGQADLRFIADLAQHHGAPAPDPASRYGILPRGETQLKWELHTEFTSYTLVMPRPDIKAENLTWAALPADAQTLASQCPGQVVAALLLEFRAGPGLQQTAETVAALFPSGDAVASSVGEKSAEVWTDFRLDGSGLGRMLLINRTLTPGRAGRMVQRLLEIETYRLMALMSLALTRRANPTLTDLESRLKALIERTATSEAQGDAGDRQLLDALTQLAAETASLGTATRYRLSAGAAYAELVMRRLSDIREGRVDGLSRLSSFLDRRFTPAMRTCDAFLRRLDQLETGIDRASDMLRTRVDVNLQAQNAALLSDMESRSRTQLRIQEAVEGLSVFAISYYLIGLLKVVTEGLFPSEDSHAHKWLAALAVPIVLGAVWLGVKRLRRAIKGH</sequence>
<keyword evidence="1" id="KW-1133">Transmembrane helix</keyword>
<evidence type="ECO:0000256" key="1">
    <source>
        <dbReference type="SAM" id="Phobius"/>
    </source>
</evidence>
<accession>A0ABU5DYT8</accession>
<proteinExistence type="predicted"/>
<dbReference type="EMBL" id="JAXCLX010000001">
    <property type="protein sequence ID" value="MDY0872398.1"/>
    <property type="molecule type" value="Genomic_DNA"/>
</dbReference>
<dbReference type="RefSeq" id="WP_320500822.1">
    <property type="nucleotide sequence ID" value="NZ_JAXCLX010000001.1"/>
</dbReference>
<gene>
    <name evidence="2" type="ORF">SMD31_10710</name>
</gene>
<evidence type="ECO:0000313" key="3">
    <source>
        <dbReference type="Proteomes" id="UP001271769"/>
    </source>
</evidence>
<dbReference type="Proteomes" id="UP001271769">
    <property type="component" value="Unassembled WGS sequence"/>
</dbReference>
<dbReference type="Pfam" id="PF11902">
    <property type="entry name" value="DUF3422"/>
    <property type="match status" value="1"/>
</dbReference>
<feature type="transmembrane region" description="Helical" evidence="1">
    <location>
        <begin position="400"/>
        <end position="420"/>
    </location>
</feature>
<keyword evidence="3" id="KW-1185">Reference proteome</keyword>
<feature type="transmembrane region" description="Helical" evidence="1">
    <location>
        <begin position="368"/>
        <end position="388"/>
    </location>
</feature>
<reference evidence="2 3" key="1">
    <citation type="journal article" date="2013" name="Antonie Van Leeuwenhoek">
        <title>Dongia rigui sp. nov., isolated from freshwater of a large wetland in Korea.</title>
        <authorList>
            <person name="Baik K.S."/>
            <person name="Hwang Y.M."/>
            <person name="Choi J.S."/>
            <person name="Kwon J."/>
            <person name="Seong C.N."/>
        </authorList>
    </citation>
    <scope>NUCLEOTIDE SEQUENCE [LARGE SCALE GENOMIC DNA]</scope>
    <source>
        <strain evidence="2 3">04SU4-P</strain>
    </source>
</reference>
<evidence type="ECO:0000313" key="2">
    <source>
        <dbReference type="EMBL" id="MDY0872398.1"/>
    </source>
</evidence>
<dbReference type="InterPro" id="IPR021830">
    <property type="entry name" value="DUF3422"/>
</dbReference>